<reference evidence="2" key="1">
    <citation type="submission" date="2017-08" db="EMBL/GenBank/DDBJ databases">
        <title>Direct submision.</title>
        <authorList>
            <person name="Kim S.-J."/>
            <person name="Rhee S.-K."/>
        </authorList>
    </citation>
    <scope>NUCLEOTIDE SEQUENCE [LARGE SCALE GENOMIC DNA]</scope>
    <source>
        <strain evidence="2">GI5</strain>
    </source>
</reference>
<dbReference type="InterPro" id="IPR054222">
    <property type="entry name" value="DUF6942"/>
</dbReference>
<evidence type="ECO:0000313" key="1">
    <source>
        <dbReference type="EMBL" id="AUM14886.1"/>
    </source>
</evidence>
<keyword evidence="2" id="KW-1185">Reference proteome</keyword>
<dbReference type="KEGG" id="kak:Kalk_08800"/>
<evidence type="ECO:0000313" key="2">
    <source>
        <dbReference type="Proteomes" id="UP000235116"/>
    </source>
</evidence>
<organism evidence="1 2">
    <name type="scientific">Ketobacter alkanivorans</name>
    <dbReference type="NCBI Taxonomy" id="1917421"/>
    <lineage>
        <taxon>Bacteria</taxon>
        <taxon>Pseudomonadati</taxon>
        <taxon>Pseudomonadota</taxon>
        <taxon>Gammaproteobacteria</taxon>
        <taxon>Pseudomonadales</taxon>
        <taxon>Ketobacteraceae</taxon>
        <taxon>Ketobacter</taxon>
    </lineage>
</organism>
<proteinExistence type="predicted"/>
<dbReference type="Proteomes" id="UP000235116">
    <property type="component" value="Chromosome"/>
</dbReference>
<dbReference type="RefSeq" id="WP_101896255.1">
    <property type="nucleotide sequence ID" value="NZ_CP022684.1"/>
</dbReference>
<dbReference type="Pfam" id="PF22098">
    <property type="entry name" value="DUF6942"/>
    <property type="match status" value="1"/>
</dbReference>
<dbReference type="EMBL" id="CP022684">
    <property type="protein sequence ID" value="AUM14886.1"/>
    <property type="molecule type" value="Genomic_DNA"/>
</dbReference>
<dbReference type="OrthoDB" id="6077837at2"/>
<gene>
    <name evidence="1" type="ORF">Kalk_08800</name>
</gene>
<name>A0A2K9LRB5_9GAMM</name>
<accession>A0A2K9LRB5</accession>
<protein>
    <submittedName>
        <fullName evidence="1">Uncharacterized protein</fullName>
    </submittedName>
</protein>
<dbReference type="AlphaFoldDB" id="A0A2K9LRB5"/>
<sequence length="167" mass="18636">MVNDVGLGSESFTVAIYMPNRPPLDQHQYIGGLTPLVHGEIAEIARLTGNHWRKIFNVYAKLAFKLCAEGYGSWQQLRDDSLLQPGSNYALLFSAPSFAENTIHIIAGKQHAHTLGVTECVVWVDRYFAVNRAKRLIVSPYLDYRQLSDARIDVLAALVNDVHGAKQ</sequence>